<evidence type="ECO:0000259" key="11">
    <source>
        <dbReference type="PROSITE" id="PS50157"/>
    </source>
</evidence>
<evidence type="ECO:0000256" key="8">
    <source>
        <dbReference type="ARBA" id="ARBA00034126"/>
    </source>
</evidence>
<dbReference type="PROSITE" id="PS00028">
    <property type="entry name" value="ZINC_FINGER_C2H2_1"/>
    <property type="match status" value="1"/>
</dbReference>
<keyword evidence="5" id="KW-0677">Repeat</keyword>
<dbReference type="GO" id="GO:0005737">
    <property type="term" value="C:cytoplasm"/>
    <property type="evidence" value="ECO:0007669"/>
    <property type="project" value="UniProtKB-SubCell"/>
</dbReference>
<feature type="compositionally biased region" description="Acidic residues" evidence="10">
    <location>
        <begin position="131"/>
        <end position="142"/>
    </location>
</feature>
<evidence type="ECO:0000256" key="4">
    <source>
        <dbReference type="ARBA" id="ARBA00022723"/>
    </source>
</evidence>
<dbReference type="PANTHER" id="PTHR13182">
    <property type="entry name" value="ZINC FINGER PROTEIN 622"/>
    <property type="match status" value="1"/>
</dbReference>
<dbReference type="FunFam" id="3.30.160.60:FF:002426">
    <property type="entry name" value="Unplaced genomic scaffold supercont1.20, whole genome shotgun sequence"/>
    <property type="match status" value="1"/>
</dbReference>
<dbReference type="InterPro" id="IPR041661">
    <property type="entry name" value="ZN622/Rei1/Reh1_Znf-C2H2"/>
</dbReference>
<dbReference type="AlphaFoldDB" id="A0A1E3JRJ8"/>
<comment type="similarity">
    <text evidence="8">Belongs to the REI1 family.</text>
</comment>
<accession>A0A1E3JRJ8</accession>
<dbReference type="GO" id="GO:0008270">
    <property type="term" value="F:zinc ion binding"/>
    <property type="evidence" value="ECO:0007669"/>
    <property type="project" value="UniProtKB-KW"/>
</dbReference>
<dbReference type="InterPro" id="IPR040025">
    <property type="entry name" value="Znf622/Rei1/Reh1"/>
</dbReference>
<dbReference type="Gene3D" id="3.30.160.60">
    <property type="entry name" value="Classic Zinc Finger"/>
    <property type="match status" value="1"/>
</dbReference>
<evidence type="ECO:0000256" key="5">
    <source>
        <dbReference type="ARBA" id="ARBA00022737"/>
    </source>
</evidence>
<dbReference type="InterPro" id="IPR003604">
    <property type="entry name" value="Matrin/U1-like-C_Znf_C2H2"/>
</dbReference>
<organism evidence="12 13">
    <name type="scientific">Cryptococcus wingfieldii CBS 7118</name>
    <dbReference type="NCBI Taxonomy" id="1295528"/>
    <lineage>
        <taxon>Eukaryota</taxon>
        <taxon>Fungi</taxon>
        <taxon>Dikarya</taxon>
        <taxon>Basidiomycota</taxon>
        <taxon>Agaricomycotina</taxon>
        <taxon>Tremellomycetes</taxon>
        <taxon>Tremellales</taxon>
        <taxon>Cryptococcaceae</taxon>
        <taxon>Cryptococcus</taxon>
    </lineage>
</organism>
<dbReference type="GO" id="GO:0042273">
    <property type="term" value="P:ribosomal large subunit biogenesis"/>
    <property type="evidence" value="ECO:0007669"/>
    <property type="project" value="UniProtKB-ARBA"/>
</dbReference>
<dbReference type="GeneID" id="30191561"/>
<dbReference type="Pfam" id="PF12756">
    <property type="entry name" value="zf-C2H2_2"/>
    <property type="match status" value="1"/>
</dbReference>
<keyword evidence="4" id="KW-0479">Metal-binding</keyword>
<evidence type="ECO:0000313" key="12">
    <source>
        <dbReference type="EMBL" id="ODO03501.1"/>
    </source>
</evidence>
<feature type="compositionally biased region" description="Acidic residues" evidence="10">
    <location>
        <begin position="113"/>
        <end position="124"/>
    </location>
</feature>
<evidence type="ECO:0000256" key="3">
    <source>
        <dbReference type="ARBA" id="ARBA00022517"/>
    </source>
</evidence>
<comment type="caution">
    <text evidence="12">The sequence shown here is derived from an EMBL/GenBank/DDBJ whole genome shotgun (WGS) entry which is preliminary data.</text>
</comment>
<feature type="domain" description="C2H2-type" evidence="11">
    <location>
        <begin position="65"/>
        <end position="94"/>
    </location>
</feature>
<evidence type="ECO:0000313" key="13">
    <source>
        <dbReference type="Proteomes" id="UP000094819"/>
    </source>
</evidence>
<dbReference type="SUPFAM" id="SSF57667">
    <property type="entry name" value="beta-beta-alpha zinc fingers"/>
    <property type="match status" value="2"/>
</dbReference>
<keyword evidence="6 9" id="KW-0863">Zinc-finger</keyword>
<dbReference type="InterPro" id="IPR036236">
    <property type="entry name" value="Znf_C2H2_sf"/>
</dbReference>
<sequence>MFTCISCRVAFETADEQRGHFLTDWHRYNMKRRVATLPPVPASAFNEKVIERREQNAVRTDPRSMACAACRKTFSSENAYRTHVQSRKHRDMEASYARSGEQPEPVASTSQAQDEESDSEEEKEETGMEVNGEEGEEEEEVDFETRMANIRRRIKPTDCLFCTRHLESLEENVSHMASAHSFFIPDQDILVDLSGLLGYLSEKIAGANMCLYCPNGGREFGSMEAVRKHMIDKNHCKLAYETVEDRTELADFYAYESGSEDEQWEDEDGDDEELGSDEEIIDVGEKPVKSKKRSVALASDGLSLVLPSGRTLGHRSLKVYYDQRYRPATESGVDPSSLKVAQVRKRLADPTLALVPTAGGHGAFGKGQQLMKARNAGEAKWAKKQGRSFADQKFRELHKTRVGYIHNSQAHFRDPLLQ</sequence>
<keyword evidence="13" id="KW-1185">Reference proteome</keyword>
<dbReference type="SMART" id="SM00451">
    <property type="entry name" value="ZnF_U1"/>
    <property type="match status" value="2"/>
</dbReference>
<protein>
    <submittedName>
        <fullName evidence="12">Pre-60S factor REI1</fullName>
    </submittedName>
</protein>
<evidence type="ECO:0000256" key="7">
    <source>
        <dbReference type="ARBA" id="ARBA00022833"/>
    </source>
</evidence>
<comment type="subcellular location">
    <subcellularLocation>
        <location evidence="1">Cytoplasm</location>
    </subcellularLocation>
</comment>
<dbReference type="GO" id="GO:0030687">
    <property type="term" value="C:preribosome, large subunit precursor"/>
    <property type="evidence" value="ECO:0007669"/>
    <property type="project" value="TreeGrafter"/>
</dbReference>
<dbReference type="GO" id="GO:0003676">
    <property type="term" value="F:nucleic acid binding"/>
    <property type="evidence" value="ECO:0007669"/>
    <property type="project" value="InterPro"/>
</dbReference>
<dbReference type="Pfam" id="PF12171">
    <property type="entry name" value="zf-C2H2_jaz"/>
    <property type="match status" value="1"/>
</dbReference>
<evidence type="ECO:0000256" key="1">
    <source>
        <dbReference type="ARBA" id="ARBA00004496"/>
    </source>
</evidence>
<gene>
    <name evidence="12" type="ORF">L198_02348</name>
</gene>
<evidence type="ECO:0000256" key="2">
    <source>
        <dbReference type="ARBA" id="ARBA00022490"/>
    </source>
</evidence>
<dbReference type="InterPro" id="IPR013087">
    <property type="entry name" value="Znf_C2H2_type"/>
</dbReference>
<keyword evidence="7" id="KW-0862">Zinc</keyword>
<dbReference type="PANTHER" id="PTHR13182:SF8">
    <property type="entry name" value="CYTOPLASMIC 60S SUBUNIT BIOGENESIS FACTOR ZNF622"/>
    <property type="match status" value="1"/>
</dbReference>
<dbReference type="OrthoDB" id="19329at2759"/>
<feature type="compositionally biased region" description="Acidic residues" evidence="10">
    <location>
        <begin position="258"/>
        <end position="275"/>
    </location>
</feature>
<feature type="region of interest" description="Disordered" evidence="10">
    <location>
        <begin position="256"/>
        <end position="275"/>
    </location>
</feature>
<dbReference type="Proteomes" id="UP000094819">
    <property type="component" value="Unassembled WGS sequence"/>
</dbReference>
<evidence type="ECO:0000256" key="6">
    <source>
        <dbReference type="ARBA" id="ARBA00022771"/>
    </source>
</evidence>
<reference evidence="12 13" key="1">
    <citation type="submission" date="2016-06" db="EMBL/GenBank/DDBJ databases">
        <title>Evolution of pathogenesis and genome organization in the Tremellales.</title>
        <authorList>
            <person name="Cuomo C."/>
            <person name="Litvintseva A."/>
            <person name="Heitman J."/>
            <person name="Chen Y."/>
            <person name="Sun S."/>
            <person name="Springer D."/>
            <person name="Dromer F."/>
            <person name="Young S."/>
            <person name="Zeng Q."/>
            <person name="Chapman S."/>
            <person name="Gujja S."/>
            <person name="Saif S."/>
            <person name="Birren B."/>
        </authorList>
    </citation>
    <scope>NUCLEOTIDE SEQUENCE [LARGE SCALE GENOMIC DNA]</scope>
    <source>
        <strain evidence="12 13">CBS 7118</strain>
    </source>
</reference>
<feature type="region of interest" description="Disordered" evidence="10">
    <location>
        <begin position="80"/>
        <end position="143"/>
    </location>
</feature>
<dbReference type="PROSITE" id="PS50157">
    <property type="entry name" value="ZINC_FINGER_C2H2_2"/>
    <property type="match status" value="1"/>
</dbReference>
<evidence type="ECO:0000256" key="9">
    <source>
        <dbReference type="PROSITE-ProRule" id="PRU00042"/>
    </source>
</evidence>
<keyword evidence="3" id="KW-0690">Ribosome biogenesis</keyword>
<dbReference type="SMART" id="SM00355">
    <property type="entry name" value="ZnF_C2H2"/>
    <property type="match status" value="4"/>
</dbReference>
<evidence type="ECO:0000256" key="10">
    <source>
        <dbReference type="SAM" id="MobiDB-lite"/>
    </source>
</evidence>
<proteinExistence type="inferred from homology"/>
<dbReference type="RefSeq" id="XP_019033552.1">
    <property type="nucleotide sequence ID" value="XM_019174500.1"/>
</dbReference>
<dbReference type="InterPro" id="IPR022755">
    <property type="entry name" value="Znf_C2H2_jaz"/>
</dbReference>
<dbReference type="EMBL" id="AWGH01000005">
    <property type="protein sequence ID" value="ODO03501.1"/>
    <property type="molecule type" value="Genomic_DNA"/>
</dbReference>
<keyword evidence="2" id="KW-0963">Cytoplasm</keyword>
<name>A0A1E3JRJ8_9TREE</name>